<dbReference type="AlphaFoldDB" id="A0AAV3QQK2"/>
<reference evidence="1 2" key="1">
    <citation type="submission" date="2024-01" db="EMBL/GenBank/DDBJ databases">
        <title>The complete chloroplast genome sequence of Lithospermum erythrorhizon: insights into the phylogenetic relationship among Boraginaceae species and the maternal lineages of purple gromwells.</title>
        <authorList>
            <person name="Okada T."/>
            <person name="Watanabe K."/>
        </authorList>
    </citation>
    <scope>NUCLEOTIDE SEQUENCE [LARGE SCALE GENOMIC DNA]</scope>
</reference>
<accession>A0AAV3QQK2</accession>
<protein>
    <submittedName>
        <fullName evidence="1">Uncharacterized protein</fullName>
    </submittedName>
</protein>
<keyword evidence="2" id="KW-1185">Reference proteome</keyword>
<dbReference type="EMBL" id="BAABME010022690">
    <property type="protein sequence ID" value="GAA0166372.1"/>
    <property type="molecule type" value="Genomic_DNA"/>
</dbReference>
<comment type="caution">
    <text evidence="1">The sequence shown here is derived from an EMBL/GenBank/DDBJ whole genome shotgun (WGS) entry which is preliminary data.</text>
</comment>
<evidence type="ECO:0000313" key="1">
    <source>
        <dbReference type="EMBL" id="GAA0166372.1"/>
    </source>
</evidence>
<dbReference type="Proteomes" id="UP001454036">
    <property type="component" value="Unassembled WGS sequence"/>
</dbReference>
<sequence>MEVTKQIWQPILKSIVVRDEAPKSLDKNSNGRRKYEEAEEGMIEALISSSNGLDLASFGDEEEMENVEPLIRGAKLDYHKRKLGFNNAYANVGDQWIGDKKDLSDSAVDHFKSLLATDASCTSQNDLFYCIPKLITAEDNLRLMRNPFEEEIKERHVKATCNFLKHYEKVSGQNIGREKNCFIVEKGASQTRANMIAKITGFTKGKLPLKYLGINVFKGAKSIFLFEDMISKIREKVND</sequence>
<organism evidence="1 2">
    <name type="scientific">Lithospermum erythrorhizon</name>
    <name type="common">Purple gromwell</name>
    <name type="synonym">Lithospermum officinale var. erythrorhizon</name>
    <dbReference type="NCBI Taxonomy" id="34254"/>
    <lineage>
        <taxon>Eukaryota</taxon>
        <taxon>Viridiplantae</taxon>
        <taxon>Streptophyta</taxon>
        <taxon>Embryophyta</taxon>
        <taxon>Tracheophyta</taxon>
        <taxon>Spermatophyta</taxon>
        <taxon>Magnoliopsida</taxon>
        <taxon>eudicotyledons</taxon>
        <taxon>Gunneridae</taxon>
        <taxon>Pentapetalae</taxon>
        <taxon>asterids</taxon>
        <taxon>lamiids</taxon>
        <taxon>Boraginales</taxon>
        <taxon>Boraginaceae</taxon>
        <taxon>Boraginoideae</taxon>
        <taxon>Lithospermeae</taxon>
        <taxon>Lithospermum</taxon>
    </lineage>
</organism>
<proteinExistence type="predicted"/>
<gene>
    <name evidence="1" type="ORF">LIER_40180</name>
</gene>
<name>A0AAV3QQK2_LITER</name>
<evidence type="ECO:0000313" key="2">
    <source>
        <dbReference type="Proteomes" id="UP001454036"/>
    </source>
</evidence>